<reference evidence="2" key="1">
    <citation type="journal article" date="2020" name="Microb. Genom.">
        <title>Genetic diversity of clinical and environmental Mucorales isolates obtained from an investigation of mucormycosis cases among solid organ transplant recipients.</title>
        <authorList>
            <person name="Nguyen M.H."/>
            <person name="Kaul D."/>
            <person name="Muto C."/>
            <person name="Cheng S.J."/>
            <person name="Richter R.A."/>
            <person name="Bruno V.M."/>
            <person name="Liu G."/>
            <person name="Beyhan S."/>
            <person name="Sundermann A.J."/>
            <person name="Mounaud S."/>
            <person name="Pasculle A.W."/>
            <person name="Nierman W.C."/>
            <person name="Driscoll E."/>
            <person name="Cumbie R."/>
            <person name="Clancy C.J."/>
            <person name="Dupont C.L."/>
        </authorList>
    </citation>
    <scope>NUCLEOTIDE SEQUENCE</scope>
    <source>
        <strain evidence="2">GL11</strain>
    </source>
</reference>
<keyword evidence="1" id="KW-0175">Coiled coil</keyword>
<proteinExistence type="predicted"/>
<gene>
    <name evidence="2" type="ORF">G6F64_005395</name>
</gene>
<organism evidence="2 3">
    <name type="scientific">Rhizopus oryzae</name>
    <name type="common">Mucormycosis agent</name>
    <name type="synonym">Rhizopus arrhizus var. delemar</name>
    <dbReference type="NCBI Taxonomy" id="64495"/>
    <lineage>
        <taxon>Eukaryota</taxon>
        <taxon>Fungi</taxon>
        <taxon>Fungi incertae sedis</taxon>
        <taxon>Mucoromycota</taxon>
        <taxon>Mucoromycotina</taxon>
        <taxon>Mucoromycetes</taxon>
        <taxon>Mucorales</taxon>
        <taxon>Mucorineae</taxon>
        <taxon>Rhizopodaceae</taxon>
        <taxon>Rhizopus</taxon>
    </lineage>
</organism>
<protein>
    <submittedName>
        <fullName evidence="2">Uncharacterized protein</fullName>
    </submittedName>
</protein>
<evidence type="ECO:0000313" key="2">
    <source>
        <dbReference type="EMBL" id="KAG1309331.1"/>
    </source>
</evidence>
<dbReference type="OrthoDB" id="2244755at2759"/>
<accession>A0A9P7BT47</accession>
<evidence type="ECO:0000313" key="3">
    <source>
        <dbReference type="Proteomes" id="UP000716291"/>
    </source>
</evidence>
<dbReference type="Proteomes" id="UP000716291">
    <property type="component" value="Unassembled WGS sequence"/>
</dbReference>
<keyword evidence="3" id="KW-1185">Reference proteome</keyword>
<feature type="coiled-coil region" evidence="1">
    <location>
        <begin position="64"/>
        <end position="119"/>
    </location>
</feature>
<dbReference type="EMBL" id="JAANQT010000653">
    <property type="protein sequence ID" value="KAG1309331.1"/>
    <property type="molecule type" value="Genomic_DNA"/>
</dbReference>
<comment type="caution">
    <text evidence="2">The sequence shown here is derived from an EMBL/GenBank/DDBJ whole genome shotgun (WGS) entry which is preliminary data.</text>
</comment>
<name>A0A9P7BT47_RHIOR</name>
<sequence length="340" mass="40404">MSIRVNIEWAEQIINSNHSARKQWLRCIIDQVQSRRRSIQLYLLTVQVIERYYQQQHQQRQACIEQLSDREKELERDLERLRSHQMDLKKQQQDIEQSLIHLRQEAEKHREKKTRCEQHYARLSFVPILRDQSKKKYLKARSRDWQLEQQLSEMRHALELCRDHLRIISKQTAAGQSEREAVCTEKQGSLDKVKGTSETLDYLKQGSEFWSGFDVYQAQVVLEAAQYILKNNRCKTSKKLTVDVDQLWIKTFKLACLEYGDRELYGDKHWNASTLKVQFDCSICQTSLVCWPRLTPKDELVCESCFKSIQKEPTIVSVSNHNMLRKLFHSLSLFKINIQM</sequence>
<dbReference type="AlphaFoldDB" id="A0A9P7BT47"/>
<evidence type="ECO:0000256" key="1">
    <source>
        <dbReference type="SAM" id="Coils"/>
    </source>
</evidence>